<sequence>MGLPTAQRIVFREMTTADLDLVHSLLGDPQVMAFYPRPKTLEECALWIRRNRDSYAALGFGLWILEDLSGRFLGECGLILQDINGGKVEVGYHLSPSAQGRGYAAEAARACIEFAREKDIGDLIAIIDPANAASRAVALSAGMSWWRNEIVFGGQKEIYRIVLSASAVSFAT</sequence>
<dbReference type="PROSITE" id="PS51186">
    <property type="entry name" value="GNAT"/>
    <property type="match status" value="1"/>
</dbReference>
<protein>
    <submittedName>
        <fullName evidence="2">RimJ/RimL family protein N-acetyltransferase</fullName>
    </submittedName>
</protein>
<dbReference type="CDD" id="cd04301">
    <property type="entry name" value="NAT_SF"/>
    <property type="match status" value="1"/>
</dbReference>
<dbReference type="InterPro" id="IPR000182">
    <property type="entry name" value="GNAT_dom"/>
</dbReference>
<keyword evidence="2" id="KW-0808">Transferase</keyword>
<dbReference type="PANTHER" id="PTHR43792:SF1">
    <property type="entry name" value="N-ACETYLTRANSFERASE DOMAIN-CONTAINING PROTEIN"/>
    <property type="match status" value="1"/>
</dbReference>
<dbReference type="InterPro" id="IPR016181">
    <property type="entry name" value="Acyl_CoA_acyltransferase"/>
</dbReference>
<name>A0A366II07_9MICO</name>
<proteinExistence type="predicted"/>
<dbReference type="GO" id="GO:0016747">
    <property type="term" value="F:acyltransferase activity, transferring groups other than amino-acyl groups"/>
    <property type="evidence" value="ECO:0007669"/>
    <property type="project" value="InterPro"/>
</dbReference>
<gene>
    <name evidence="2" type="ORF">DFO65_10970</name>
</gene>
<dbReference type="Proteomes" id="UP000253509">
    <property type="component" value="Unassembled WGS sequence"/>
</dbReference>
<evidence type="ECO:0000313" key="3">
    <source>
        <dbReference type="Proteomes" id="UP000253509"/>
    </source>
</evidence>
<dbReference type="RefSeq" id="WP_113904869.1">
    <property type="nucleotide sequence ID" value="NZ_QNSB01000009.1"/>
</dbReference>
<dbReference type="InterPro" id="IPR051531">
    <property type="entry name" value="N-acetyltransferase"/>
</dbReference>
<dbReference type="PANTHER" id="PTHR43792">
    <property type="entry name" value="GNAT FAMILY, PUTATIVE (AFU_ORTHOLOGUE AFUA_3G00765)-RELATED-RELATED"/>
    <property type="match status" value="1"/>
</dbReference>
<keyword evidence="3" id="KW-1185">Reference proteome</keyword>
<reference evidence="2 3" key="1">
    <citation type="submission" date="2018-06" db="EMBL/GenBank/DDBJ databases">
        <title>Freshwater and sediment microbial communities from various areas in North America, analyzing microbe dynamics in response to fracking.</title>
        <authorList>
            <person name="Lamendella R."/>
        </authorList>
    </citation>
    <scope>NUCLEOTIDE SEQUENCE [LARGE SCALE GENOMIC DNA]</scope>
    <source>
        <strain evidence="2 3">3b_TX</strain>
    </source>
</reference>
<dbReference type="AlphaFoldDB" id="A0A366II07"/>
<feature type="domain" description="N-acetyltransferase" evidence="1">
    <location>
        <begin position="9"/>
        <end position="172"/>
    </location>
</feature>
<evidence type="ECO:0000259" key="1">
    <source>
        <dbReference type="PROSITE" id="PS51186"/>
    </source>
</evidence>
<organism evidence="2 3">
    <name type="scientific">Brevibacterium celere</name>
    <dbReference type="NCBI Taxonomy" id="225845"/>
    <lineage>
        <taxon>Bacteria</taxon>
        <taxon>Bacillati</taxon>
        <taxon>Actinomycetota</taxon>
        <taxon>Actinomycetes</taxon>
        <taxon>Micrococcales</taxon>
        <taxon>Brevibacteriaceae</taxon>
        <taxon>Brevibacterium</taxon>
    </lineage>
</organism>
<dbReference type="Gene3D" id="3.40.630.30">
    <property type="match status" value="1"/>
</dbReference>
<accession>A0A366II07</accession>
<comment type="caution">
    <text evidence="2">The sequence shown here is derived from an EMBL/GenBank/DDBJ whole genome shotgun (WGS) entry which is preliminary data.</text>
</comment>
<dbReference type="SUPFAM" id="SSF55729">
    <property type="entry name" value="Acyl-CoA N-acyltransferases (Nat)"/>
    <property type="match status" value="1"/>
</dbReference>
<dbReference type="Pfam" id="PF13302">
    <property type="entry name" value="Acetyltransf_3"/>
    <property type="match status" value="1"/>
</dbReference>
<dbReference type="EMBL" id="QNSB01000009">
    <property type="protein sequence ID" value="RBP70299.1"/>
    <property type="molecule type" value="Genomic_DNA"/>
</dbReference>
<evidence type="ECO:0000313" key="2">
    <source>
        <dbReference type="EMBL" id="RBP70299.1"/>
    </source>
</evidence>